<evidence type="ECO:0000256" key="2">
    <source>
        <dbReference type="SAM" id="Phobius"/>
    </source>
</evidence>
<dbReference type="EMBL" id="JAPNKE010000002">
    <property type="protein sequence ID" value="MCY1004866.1"/>
    <property type="molecule type" value="Genomic_DNA"/>
</dbReference>
<feature type="transmembrane region" description="Helical" evidence="2">
    <location>
        <begin position="234"/>
        <end position="254"/>
    </location>
</feature>
<dbReference type="Proteomes" id="UP001150924">
    <property type="component" value="Unassembled WGS sequence"/>
</dbReference>
<keyword evidence="2" id="KW-0812">Transmembrane</keyword>
<evidence type="ECO:0000313" key="4">
    <source>
        <dbReference type="Proteomes" id="UP001150924"/>
    </source>
</evidence>
<proteinExistence type="predicted"/>
<evidence type="ECO:0000313" key="3">
    <source>
        <dbReference type="EMBL" id="MCY1004866.1"/>
    </source>
</evidence>
<reference evidence="3" key="1">
    <citation type="submission" date="2022-11" db="EMBL/GenBank/DDBJ databases">
        <title>Minimal conservation of predation-associated metabolite biosynthetic gene clusters underscores biosynthetic potential of Myxococcota including descriptions for ten novel species: Archangium lansinium sp. nov., Myxococcus landrumus sp. nov., Nannocystis bai.</title>
        <authorList>
            <person name="Ahearne A."/>
            <person name="Stevens C."/>
            <person name="Phillips K."/>
        </authorList>
    </citation>
    <scope>NUCLEOTIDE SEQUENCE</scope>
    <source>
        <strain evidence="3">Na p29</strain>
    </source>
</reference>
<feature type="transmembrane region" description="Helical" evidence="2">
    <location>
        <begin position="189"/>
        <end position="213"/>
    </location>
</feature>
<dbReference type="PANTHER" id="PTHR43317">
    <property type="entry name" value="THERMOSPERMINE SYNTHASE ACAULIS5"/>
    <property type="match status" value="1"/>
</dbReference>
<evidence type="ECO:0000256" key="1">
    <source>
        <dbReference type="ARBA" id="ARBA00023115"/>
    </source>
</evidence>
<dbReference type="SUPFAM" id="SSF53335">
    <property type="entry name" value="S-adenosyl-L-methionine-dependent methyltransferases"/>
    <property type="match status" value="1"/>
</dbReference>
<feature type="transmembrane region" description="Helical" evidence="2">
    <location>
        <begin position="118"/>
        <end position="138"/>
    </location>
</feature>
<dbReference type="InterPro" id="IPR029063">
    <property type="entry name" value="SAM-dependent_MTases_sf"/>
</dbReference>
<feature type="transmembrane region" description="Helical" evidence="2">
    <location>
        <begin position="349"/>
        <end position="372"/>
    </location>
</feature>
<feature type="transmembrane region" description="Helical" evidence="2">
    <location>
        <begin position="159"/>
        <end position="177"/>
    </location>
</feature>
<organism evidence="3 4">
    <name type="scientific">Nannocystis pusilla</name>
    <dbReference type="NCBI Taxonomy" id="889268"/>
    <lineage>
        <taxon>Bacteria</taxon>
        <taxon>Pseudomonadati</taxon>
        <taxon>Myxococcota</taxon>
        <taxon>Polyangia</taxon>
        <taxon>Nannocystales</taxon>
        <taxon>Nannocystaceae</taxon>
        <taxon>Nannocystis</taxon>
    </lineage>
</organism>
<feature type="transmembrane region" description="Helical" evidence="2">
    <location>
        <begin position="318"/>
        <end position="337"/>
    </location>
</feature>
<accession>A0A9X3EQK1</accession>
<dbReference type="PANTHER" id="PTHR43317:SF1">
    <property type="entry name" value="THERMOSPERMINE SYNTHASE ACAULIS5"/>
    <property type="match status" value="1"/>
</dbReference>
<keyword evidence="4" id="KW-1185">Reference proteome</keyword>
<protein>
    <submittedName>
        <fullName evidence="3">Fused MFS/spermidine synthase</fullName>
    </submittedName>
</protein>
<feature type="transmembrane region" description="Helical" evidence="2">
    <location>
        <begin position="401"/>
        <end position="425"/>
    </location>
</feature>
<feature type="transmembrane region" description="Helical" evidence="2">
    <location>
        <begin position="378"/>
        <end position="394"/>
    </location>
</feature>
<dbReference type="GO" id="GO:0006596">
    <property type="term" value="P:polyamine biosynthetic process"/>
    <property type="evidence" value="ECO:0007669"/>
    <property type="project" value="UniProtKB-KW"/>
</dbReference>
<feature type="transmembrane region" description="Helical" evidence="2">
    <location>
        <begin position="44"/>
        <end position="68"/>
    </location>
</feature>
<keyword evidence="2" id="KW-0472">Membrane</keyword>
<sequence>MTAPARTSASSALFAVAIGLGAFLLFLVQFILGKQLLPWFGGAPAVWTTCMLFFQLLLLGGYGYAHLLADRFTPARQRDIHLAALALAAVLLLVRAFVWPAPISPSDAWKPDPEASPILAILGLLAFTVGLPFLVLAATGPLLQSWFSRVRPGVSPYRLYALSNLGSLLGMFSYPFALEPALPIAGQGWVWSIGFFVFAVACGACAVLAGAAPALAKPSGHVATVSKPTAGRRLLWFALATIPSTMLLATTSQISQEVAVIPFLWMLPLALYLLSFILCFEYERSYVRALWLPLLVLGAGGATYALFAGVYAGMVLQLVIYLVTLLAYCMVCHGELVRQKPDPKYLTQFYLIVSAGGAAGGIFTGVVAPLLFPEFWELPIALFVGFVLAMYVLYRGAWPQRLWLAALSAFGVLVGSLGLAGALVYHMREQLDDNMFVTRNFFGVLRVDRASGGNLAYTRLRHGRITHGIQFESEPLSSAPTSYYGQTSGVGLAVEKHPRRLAGERLHIGVVGLGAGTMATYGRAGDRVRFYEINPAVVALSTGDEPYFTYLQQCEGEVAVVIGDARVALEREQPQGFDVLAIDAFSSDSIPAHLLTVEAVELYFRHLREGGILAVHISNRYLDLDPVVRGIGEKLGLQVEYVEDLENDEVVWQSDWMLLARRESDMNSPDLVNALAPKVDPDAPYPLWTDAYSNLLQVLKR</sequence>
<dbReference type="NCBIfam" id="NF037959">
    <property type="entry name" value="MFS_SpdSyn"/>
    <property type="match status" value="1"/>
</dbReference>
<feature type="transmembrane region" description="Helical" evidence="2">
    <location>
        <begin position="80"/>
        <end position="98"/>
    </location>
</feature>
<dbReference type="Gene3D" id="3.40.50.150">
    <property type="entry name" value="Vaccinia Virus protein VP39"/>
    <property type="match status" value="1"/>
</dbReference>
<feature type="transmembrane region" description="Helical" evidence="2">
    <location>
        <begin position="260"/>
        <end position="280"/>
    </location>
</feature>
<dbReference type="AlphaFoldDB" id="A0A9X3EQK1"/>
<keyword evidence="1" id="KW-0620">Polyamine biosynthesis</keyword>
<comment type="caution">
    <text evidence="3">The sequence shown here is derived from an EMBL/GenBank/DDBJ whole genome shotgun (WGS) entry which is preliminary data.</text>
</comment>
<keyword evidence="2" id="KW-1133">Transmembrane helix</keyword>
<dbReference type="RefSeq" id="WP_267766471.1">
    <property type="nucleotide sequence ID" value="NZ_JAPNKE010000002.1"/>
</dbReference>
<feature type="transmembrane region" description="Helical" evidence="2">
    <location>
        <begin position="12"/>
        <end position="32"/>
    </location>
</feature>
<feature type="transmembrane region" description="Helical" evidence="2">
    <location>
        <begin position="292"/>
        <end position="312"/>
    </location>
</feature>
<name>A0A9X3EQK1_9BACT</name>
<gene>
    <name evidence="3" type="ORF">OV079_04640</name>
</gene>